<protein>
    <submittedName>
        <fullName evidence="1">Uncharacterized protein</fullName>
    </submittedName>
</protein>
<reference evidence="1" key="1">
    <citation type="submission" date="2014-07" db="EMBL/GenBank/DDBJ databases">
        <title>Identification of a novel salt tolerance gene in wild soybean by whole-genome sequencing.</title>
        <authorList>
            <person name="Lam H.-M."/>
            <person name="Qi X."/>
            <person name="Li M.-W."/>
            <person name="Liu X."/>
            <person name="Xie M."/>
            <person name="Ni M."/>
            <person name="Xu X."/>
        </authorList>
    </citation>
    <scope>NUCLEOTIDE SEQUENCE [LARGE SCALE GENOMIC DNA]</scope>
    <source>
        <tissue evidence="1">Root</tissue>
    </source>
</reference>
<gene>
    <name evidence="1" type="ORF">glysoja_043779</name>
</gene>
<dbReference type="AlphaFoldDB" id="A0A0B2R457"/>
<accession>A0A0B2R457</accession>
<organism evidence="1">
    <name type="scientific">Glycine soja</name>
    <name type="common">Wild soybean</name>
    <dbReference type="NCBI Taxonomy" id="3848"/>
    <lineage>
        <taxon>Eukaryota</taxon>
        <taxon>Viridiplantae</taxon>
        <taxon>Streptophyta</taxon>
        <taxon>Embryophyta</taxon>
        <taxon>Tracheophyta</taxon>
        <taxon>Spermatophyta</taxon>
        <taxon>Magnoliopsida</taxon>
        <taxon>eudicotyledons</taxon>
        <taxon>Gunneridae</taxon>
        <taxon>Pentapetalae</taxon>
        <taxon>rosids</taxon>
        <taxon>fabids</taxon>
        <taxon>Fabales</taxon>
        <taxon>Fabaceae</taxon>
        <taxon>Papilionoideae</taxon>
        <taxon>50 kb inversion clade</taxon>
        <taxon>NPAAA clade</taxon>
        <taxon>indigoferoid/millettioid clade</taxon>
        <taxon>Phaseoleae</taxon>
        <taxon>Glycine</taxon>
        <taxon>Glycine subgen. Soja</taxon>
    </lineage>
</organism>
<evidence type="ECO:0000313" key="1">
    <source>
        <dbReference type="EMBL" id="KHN28450.1"/>
    </source>
</evidence>
<dbReference type="EMBL" id="KN652747">
    <property type="protein sequence ID" value="KHN28450.1"/>
    <property type="molecule type" value="Genomic_DNA"/>
</dbReference>
<sequence length="59" mass="6835">MNAVLGFAFLFSTTKRANQVGDAEADMDLDLYRQILDPRLRRILCPIIQPQFIMQTHIK</sequence>
<dbReference type="Proteomes" id="UP000053555">
    <property type="component" value="Unassembled WGS sequence"/>
</dbReference>
<proteinExistence type="predicted"/>
<name>A0A0B2R457_GLYSO</name>